<gene>
    <name evidence="7" type="ORF">WJX81_007963</name>
</gene>
<comment type="function">
    <text evidence="5">PPIases accelerate the folding of proteins. It catalyzes the cis-trans isomerization of proline imidic peptide bonds in oligopeptides.</text>
</comment>
<evidence type="ECO:0000256" key="1">
    <source>
        <dbReference type="ARBA" id="ARBA00000971"/>
    </source>
</evidence>
<dbReference type="Pfam" id="PF00160">
    <property type="entry name" value="Pro_isomerase"/>
    <property type="match status" value="1"/>
</dbReference>
<dbReference type="SUPFAM" id="SSF50891">
    <property type="entry name" value="Cyclophilin-like"/>
    <property type="match status" value="1"/>
</dbReference>
<dbReference type="GO" id="GO:0003755">
    <property type="term" value="F:peptidyl-prolyl cis-trans isomerase activity"/>
    <property type="evidence" value="ECO:0007669"/>
    <property type="project" value="UniProtKB-UniRule"/>
</dbReference>
<dbReference type="PROSITE" id="PS00170">
    <property type="entry name" value="CSA_PPIASE_1"/>
    <property type="match status" value="1"/>
</dbReference>
<dbReference type="InterPro" id="IPR020892">
    <property type="entry name" value="Cyclophilin-type_PPIase_CS"/>
</dbReference>
<dbReference type="InterPro" id="IPR044666">
    <property type="entry name" value="Cyclophilin_A-like"/>
</dbReference>
<accession>A0AAW1QNP0</accession>
<evidence type="ECO:0000256" key="4">
    <source>
        <dbReference type="ARBA" id="ARBA00038286"/>
    </source>
</evidence>
<reference evidence="7 8" key="1">
    <citation type="journal article" date="2024" name="Nat. Commun.">
        <title>Phylogenomics reveals the evolutionary origins of lichenization in chlorophyte algae.</title>
        <authorList>
            <person name="Puginier C."/>
            <person name="Libourel C."/>
            <person name="Otte J."/>
            <person name="Skaloud P."/>
            <person name="Haon M."/>
            <person name="Grisel S."/>
            <person name="Petersen M."/>
            <person name="Berrin J.G."/>
            <person name="Delaux P.M."/>
            <person name="Dal Grande F."/>
            <person name="Keller J."/>
        </authorList>
    </citation>
    <scope>NUCLEOTIDE SEQUENCE [LARGE SCALE GENOMIC DNA]</scope>
    <source>
        <strain evidence="7 8">SAG 245.80</strain>
    </source>
</reference>
<dbReference type="EMBL" id="JALJOU010000082">
    <property type="protein sequence ID" value="KAK9822872.1"/>
    <property type="molecule type" value="Genomic_DNA"/>
</dbReference>
<dbReference type="PANTHER" id="PTHR45625:SF2">
    <property type="entry name" value="PEPTIDYL-PROLYL CIS-TRANS ISOMERASE-LIKE 3"/>
    <property type="match status" value="1"/>
</dbReference>
<dbReference type="Proteomes" id="UP001445335">
    <property type="component" value="Unassembled WGS sequence"/>
</dbReference>
<keyword evidence="8" id="KW-1185">Reference proteome</keyword>
<organism evidence="7 8">
    <name type="scientific">Elliptochloris bilobata</name>
    <dbReference type="NCBI Taxonomy" id="381761"/>
    <lineage>
        <taxon>Eukaryota</taxon>
        <taxon>Viridiplantae</taxon>
        <taxon>Chlorophyta</taxon>
        <taxon>core chlorophytes</taxon>
        <taxon>Trebouxiophyceae</taxon>
        <taxon>Trebouxiophyceae incertae sedis</taxon>
        <taxon>Elliptochloris clade</taxon>
        <taxon>Elliptochloris</taxon>
    </lineage>
</organism>
<dbReference type="PANTHER" id="PTHR45625">
    <property type="entry name" value="PEPTIDYL-PROLYL CIS-TRANS ISOMERASE-RELATED"/>
    <property type="match status" value="1"/>
</dbReference>
<proteinExistence type="inferred from homology"/>
<dbReference type="PROSITE" id="PS50072">
    <property type="entry name" value="CSA_PPIASE_2"/>
    <property type="match status" value="1"/>
</dbReference>
<dbReference type="PRINTS" id="PR00153">
    <property type="entry name" value="CSAPPISMRASE"/>
</dbReference>
<dbReference type="InterPro" id="IPR024936">
    <property type="entry name" value="Cyclophilin-type_PPIase"/>
</dbReference>
<dbReference type="CDD" id="cd01928">
    <property type="entry name" value="Cyclophilin_PPIL3_like"/>
    <property type="match status" value="1"/>
</dbReference>
<feature type="domain" description="PPIase cyclophilin-type" evidence="6">
    <location>
        <begin position="1"/>
        <end position="156"/>
    </location>
</feature>
<keyword evidence="2 5" id="KW-0697">Rotamase</keyword>
<comment type="similarity">
    <text evidence="4">Belongs to the cyclophilin-type PPIase family. PPIL3 subfamily.</text>
</comment>
<dbReference type="GO" id="GO:0006457">
    <property type="term" value="P:protein folding"/>
    <property type="evidence" value="ECO:0007669"/>
    <property type="project" value="InterPro"/>
</dbReference>
<evidence type="ECO:0000313" key="7">
    <source>
        <dbReference type="EMBL" id="KAK9822872.1"/>
    </source>
</evidence>
<dbReference type="InterPro" id="IPR029000">
    <property type="entry name" value="Cyclophilin-like_dom_sf"/>
</dbReference>
<protein>
    <recommendedName>
        <fullName evidence="5">Peptidyl-prolyl cis-trans isomerase</fullName>
        <shortName evidence="5">PPIase</shortName>
        <ecNumber evidence="5">5.2.1.8</ecNumber>
    </recommendedName>
</protein>
<dbReference type="EC" id="5.2.1.8" evidence="5"/>
<evidence type="ECO:0000256" key="5">
    <source>
        <dbReference type="RuleBase" id="RU363019"/>
    </source>
</evidence>
<dbReference type="PIRSF" id="PIRSF001467">
    <property type="entry name" value="Peptidylpro_ismrse"/>
    <property type="match status" value="1"/>
</dbReference>
<name>A0AAW1QNP0_9CHLO</name>
<evidence type="ECO:0000256" key="2">
    <source>
        <dbReference type="ARBA" id="ARBA00023110"/>
    </source>
</evidence>
<evidence type="ECO:0000256" key="3">
    <source>
        <dbReference type="ARBA" id="ARBA00023235"/>
    </source>
</evidence>
<dbReference type="GO" id="GO:0071013">
    <property type="term" value="C:catalytic step 2 spliceosome"/>
    <property type="evidence" value="ECO:0007669"/>
    <property type="project" value="TreeGrafter"/>
</dbReference>
<keyword evidence="3 5" id="KW-0413">Isomerase</keyword>
<comment type="caution">
    <text evidence="7">The sequence shown here is derived from an EMBL/GenBank/DDBJ whole genome shotgun (WGS) entry which is preliminary data.</text>
</comment>
<evidence type="ECO:0000259" key="6">
    <source>
        <dbReference type="PROSITE" id="PS50072"/>
    </source>
</evidence>
<dbReference type="Gene3D" id="2.40.100.10">
    <property type="entry name" value="Cyclophilin-like"/>
    <property type="match status" value="1"/>
</dbReference>
<dbReference type="AlphaFoldDB" id="A0AAW1QNP0"/>
<comment type="catalytic activity">
    <reaction evidence="1 5">
        <text>[protein]-peptidylproline (omega=180) = [protein]-peptidylproline (omega=0)</text>
        <dbReference type="Rhea" id="RHEA:16237"/>
        <dbReference type="Rhea" id="RHEA-COMP:10747"/>
        <dbReference type="Rhea" id="RHEA-COMP:10748"/>
        <dbReference type="ChEBI" id="CHEBI:83833"/>
        <dbReference type="ChEBI" id="CHEBI:83834"/>
        <dbReference type="EC" id="5.2.1.8"/>
    </reaction>
</comment>
<evidence type="ECO:0000313" key="8">
    <source>
        <dbReference type="Proteomes" id="UP001445335"/>
    </source>
</evidence>
<dbReference type="InterPro" id="IPR002130">
    <property type="entry name" value="Cyclophilin-type_PPIase_dom"/>
</dbReference>
<dbReference type="FunFam" id="2.40.100.10:FF:000012">
    <property type="entry name" value="Peptidyl-prolyl cis-trans isomerase"/>
    <property type="match status" value="1"/>
</dbReference>
<sequence>MAVTLHTNLGDLKLEVYCEEVPRTAENFLALCASGYYNGTVFHRNIRGFMIQGGDPTGTGKAGKSIYATANGKFPDELVETLKHSKRGVVSMANSGPNTNSSQFFITYKAHAHLNGKYTVFAHVIDGTDVLDKMEKIPSGAADRPQQEIRLNKVTIHANPLAS</sequence>